<dbReference type="PROSITE" id="PS00012">
    <property type="entry name" value="PHOSPHOPANTETHEINE"/>
    <property type="match status" value="1"/>
</dbReference>
<dbReference type="InterPro" id="IPR036736">
    <property type="entry name" value="ACP-like_sf"/>
</dbReference>
<evidence type="ECO:0000313" key="6">
    <source>
        <dbReference type="Proteomes" id="UP000838412"/>
    </source>
</evidence>
<dbReference type="Proteomes" id="UP000838412">
    <property type="component" value="Chromosome 6"/>
</dbReference>
<dbReference type="PANTHER" id="PTHR44394">
    <property type="entry name" value="BETA-ALANINE-ACTIVATING ENZYME"/>
    <property type="match status" value="1"/>
</dbReference>
<dbReference type="AlphaFoldDB" id="A0A8K0A0M6"/>
<evidence type="ECO:0000256" key="2">
    <source>
        <dbReference type="ARBA" id="ARBA00022553"/>
    </source>
</evidence>
<dbReference type="InterPro" id="IPR045851">
    <property type="entry name" value="AMP-bd_C_sf"/>
</dbReference>
<feature type="domain" description="Carrier" evidence="4">
    <location>
        <begin position="560"/>
        <end position="637"/>
    </location>
</feature>
<evidence type="ECO:0000313" key="5">
    <source>
        <dbReference type="EMBL" id="CAH1266965.1"/>
    </source>
</evidence>
<name>A0A8K0A0M6_BRALA</name>
<accession>A0A8K0A0M6</accession>
<dbReference type="SUPFAM" id="SSF50998">
    <property type="entry name" value="Quinoprotein alcohol dehydrogenase-like"/>
    <property type="match status" value="1"/>
</dbReference>
<proteinExistence type="predicted"/>
<dbReference type="InterPro" id="IPR006162">
    <property type="entry name" value="Ppantetheine_attach_site"/>
</dbReference>
<dbReference type="InterPro" id="IPR000873">
    <property type="entry name" value="AMP-dep_synth/lig_dom"/>
</dbReference>
<feature type="compositionally biased region" description="Basic and acidic residues" evidence="3">
    <location>
        <begin position="675"/>
        <end position="704"/>
    </location>
</feature>
<dbReference type="InterPro" id="IPR015943">
    <property type="entry name" value="WD40/YVTN_repeat-like_dom_sf"/>
</dbReference>
<reference evidence="5" key="1">
    <citation type="submission" date="2022-01" db="EMBL/GenBank/DDBJ databases">
        <authorList>
            <person name="Braso-Vives M."/>
        </authorList>
    </citation>
    <scope>NUCLEOTIDE SEQUENCE</scope>
</reference>
<dbReference type="SUPFAM" id="SSF56801">
    <property type="entry name" value="Acetyl-CoA synthetase-like"/>
    <property type="match status" value="1"/>
</dbReference>
<keyword evidence="1" id="KW-0596">Phosphopantetheine</keyword>
<dbReference type="Pfam" id="PF00550">
    <property type="entry name" value="PP-binding"/>
    <property type="match status" value="1"/>
</dbReference>
<dbReference type="Gene3D" id="2.130.10.10">
    <property type="entry name" value="YVTN repeat-like/Quinoprotein amine dehydrogenase"/>
    <property type="match status" value="2"/>
</dbReference>
<dbReference type="Pfam" id="PF13193">
    <property type="entry name" value="AMP-binding_C"/>
    <property type="match status" value="1"/>
</dbReference>
<sequence length="1192" mass="129836">MAVQRGGDWTSEMADDPHSWEGVTLHGLFQKAASQHPHATAAVFDNGHDATVMTYSELAWAAEDLCSVLRSVVPDVPGQSVGLYAKTAGNLPLWVVSILQLPACLVPIDPDSPHQLNNLHVPYILVQLEHMQGFLQNCSPLQVSTVTSPSLLQHGLFLVRILATLPTTYKTPLTYRLQTSGTTGQPKTVGVPHCCIVPNILHLRSLFEVKTHDVIFSASPLTFDPCIVELFLALSSGAAVLMVPEEVKKAPKFLANILVRRQQVTVLQATPSLVRRFGPELLQTRILHAESPLRLLAFGGEECPIPADIRAWRGPGNMTRFYNIYGITEVSSWATLYRIPEEHINAGNRSRVPLGQPLLGTKLEVRNMEGKPVSEGQGVLYIGGDRRRCYLNGEDVTPPSDVVMRSSGDIVDLHGDEVFFCGRLDDQVKRNGKRLDLRLIEQAGCKLDGVETCVAVMDRRDRLLLFVAGCKLDGVETCVAVMDRRDRLLLFIVMSAVDPRGQGRPEDILQALRAELPTHAVPDKVMEVTELPVTRHGKVDKEALLQSVLAAPPLTVDYGADVYRCVCDLWEKVGGALSTDSEENRMLSFLTSGGNSLTSVQLAENLQSTFGHTFPNALDIILHQTIGDLTKYVQSVLHEKKNSMKNLQIDRHSSPNLEIPQQHIVHKCRSNSGKTSEDEMSQEKRPGIRHSGEQQPKKMKTSEDSLVRHVLKGVSQEVTGTNRGLAVLRGSQTVRLEKPDTEENGEVDGVVQDVLSATASLEDVGCLATDLAATETTVAMETVWTCDTGKCVDASPLILTEVSWYPAGVVFIGSHSHRFCAVAMDTGEPLWETELGDRVESSACSSVDGELIIVGCYDNCVYVLESRTGAIRWRYCTGGAVKSSPCLDAQSSLVFVGSHDQHVHALDLKKQCCMWKTHCGGGSVFSSPCLGSSPRLLCVGTLTGTLIAINPDTGDVLWRTACPKPIFSSPRIMPQRIYVGCVDGELYCVDHHGKVVWSFTTAGPIFSSPCLSSPSLLSHNLLDGQPASDVIVVGSHDRHVYCVTDQGRLRWKFETDSAVYATPFVFNLRGGSATVSDSNVSNWKQPSKLFQSEASVNSDSTTKVTANKDTMTAAKGPQGQTCVAVASTKGMLYILTLDSGSCLTSLRLPGEVFSSPVVWGNLLVVGCRNDLVYGVKVISHRGHRTEVTSSVT</sequence>
<dbReference type="InterPro" id="IPR009081">
    <property type="entry name" value="PP-bd_ACP"/>
</dbReference>
<dbReference type="Gene3D" id="3.40.50.12780">
    <property type="entry name" value="N-terminal domain of ligase-like"/>
    <property type="match status" value="1"/>
</dbReference>
<evidence type="ECO:0000256" key="1">
    <source>
        <dbReference type="ARBA" id="ARBA00022450"/>
    </source>
</evidence>
<dbReference type="InterPro" id="IPR042099">
    <property type="entry name" value="ANL_N_sf"/>
</dbReference>
<dbReference type="EMBL" id="OV696691">
    <property type="protein sequence ID" value="CAH1266965.1"/>
    <property type="molecule type" value="Genomic_DNA"/>
</dbReference>
<dbReference type="Gene3D" id="1.10.1200.10">
    <property type="entry name" value="ACP-like"/>
    <property type="match status" value="1"/>
</dbReference>
<dbReference type="InterPro" id="IPR002372">
    <property type="entry name" value="PQQ_rpt_dom"/>
</dbReference>
<dbReference type="InterPro" id="IPR011047">
    <property type="entry name" value="Quinoprotein_ADH-like_sf"/>
</dbReference>
<keyword evidence="6" id="KW-1185">Reference proteome</keyword>
<dbReference type="SUPFAM" id="SSF47336">
    <property type="entry name" value="ACP-like"/>
    <property type="match status" value="1"/>
</dbReference>
<protein>
    <submittedName>
        <fullName evidence="5">AASDH protein</fullName>
    </submittedName>
</protein>
<dbReference type="InterPro" id="IPR052091">
    <property type="entry name" value="Beta-ala_Activ/Resist"/>
</dbReference>
<evidence type="ECO:0000256" key="3">
    <source>
        <dbReference type="SAM" id="MobiDB-lite"/>
    </source>
</evidence>
<evidence type="ECO:0000259" key="4">
    <source>
        <dbReference type="PROSITE" id="PS50075"/>
    </source>
</evidence>
<keyword evidence="2" id="KW-0597">Phosphoprotein</keyword>
<dbReference type="OrthoDB" id="408177at2759"/>
<dbReference type="Pfam" id="PF00501">
    <property type="entry name" value="AMP-binding"/>
    <property type="match status" value="1"/>
</dbReference>
<dbReference type="Gene3D" id="2.40.10.480">
    <property type="match status" value="1"/>
</dbReference>
<organism evidence="5 6">
    <name type="scientific">Branchiostoma lanceolatum</name>
    <name type="common">Common lancelet</name>
    <name type="synonym">Amphioxus lanceolatum</name>
    <dbReference type="NCBI Taxonomy" id="7740"/>
    <lineage>
        <taxon>Eukaryota</taxon>
        <taxon>Metazoa</taxon>
        <taxon>Chordata</taxon>
        <taxon>Cephalochordata</taxon>
        <taxon>Leptocardii</taxon>
        <taxon>Amphioxiformes</taxon>
        <taxon>Branchiostomatidae</taxon>
        <taxon>Branchiostoma</taxon>
    </lineage>
</organism>
<dbReference type="InterPro" id="IPR018391">
    <property type="entry name" value="PQQ_b-propeller_rpt"/>
</dbReference>
<dbReference type="Pfam" id="PF13570">
    <property type="entry name" value="Beta-prop_ACSF4"/>
    <property type="match status" value="1"/>
</dbReference>
<dbReference type="PANTHER" id="PTHR44394:SF1">
    <property type="entry name" value="BETA-ALANINE-ACTIVATING ENZYME"/>
    <property type="match status" value="1"/>
</dbReference>
<dbReference type="PROSITE" id="PS50075">
    <property type="entry name" value="CARRIER"/>
    <property type="match status" value="1"/>
</dbReference>
<dbReference type="InterPro" id="IPR025110">
    <property type="entry name" value="AMP-bd_C"/>
</dbReference>
<gene>
    <name evidence="5" type="primary">AASDH</name>
    <name evidence="5" type="ORF">BLAG_LOCUS20467</name>
</gene>
<dbReference type="SMART" id="SM00564">
    <property type="entry name" value="PQQ"/>
    <property type="match status" value="7"/>
</dbReference>
<feature type="region of interest" description="Disordered" evidence="3">
    <location>
        <begin position="655"/>
        <end position="704"/>
    </location>
</feature>
<dbReference type="GO" id="GO:0043041">
    <property type="term" value="P:amino acid activation for nonribosomal peptide biosynthetic process"/>
    <property type="evidence" value="ECO:0007669"/>
    <property type="project" value="TreeGrafter"/>
</dbReference>
<dbReference type="Gene3D" id="3.30.300.30">
    <property type="match status" value="1"/>
</dbReference>